<dbReference type="GO" id="GO:0005634">
    <property type="term" value="C:nucleus"/>
    <property type="evidence" value="ECO:0007669"/>
    <property type="project" value="TreeGrafter"/>
</dbReference>
<dbReference type="GO" id="GO:0000978">
    <property type="term" value="F:RNA polymerase II cis-regulatory region sequence-specific DNA binding"/>
    <property type="evidence" value="ECO:0007669"/>
    <property type="project" value="TreeGrafter"/>
</dbReference>
<dbReference type="Gene3D" id="3.30.50.10">
    <property type="entry name" value="Erythroid Transcription Factor GATA-1, subunit A"/>
    <property type="match status" value="1"/>
</dbReference>
<name>A0A5N4DEL6_CAMDR</name>
<organism evidence="3 4">
    <name type="scientific">Camelus dromedarius</name>
    <name type="common">Dromedary</name>
    <name type="synonym">Arabian camel</name>
    <dbReference type="NCBI Taxonomy" id="9838"/>
    <lineage>
        <taxon>Eukaryota</taxon>
        <taxon>Metazoa</taxon>
        <taxon>Chordata</taxon>
        <taxon>Craniata</taxon>
        <taxon>Vertebrata</taxon>
        <taxon>Euteleostomi</taxon>
        <taxon>Mammalia</taxon>
        <taxon>Eutheria</taxon>
        <taxon>Laurasiatheria</taxon>
        <taxon>Artiodactyla</taxon>
        <taxon>Tylopoda</taxon>
        <taxon>Camelidae</taxon>
        <taxon>Camelus</taxon>
    </lineage>
</organism>
<sequence length="300" mass="33249">MYDFMETFAPAVETQSTSSEEMVPARLTPSTPRVYKGSCAMTSLWLPLRGQLCEGCRCVRGGGKCIRHPESLSEGFFRRSIQKNMVYNVTATKNVISTRGPESLPVLRLQKCLKSSQASVQEAVRNDRNKKKKEVKEEGTPVRTTGAGDLGLWDKFSELATKCIIKIVEPHGPGGTEKWTSYRRTLLEALRALCPAAAAQQPYMVPRMLMKITDPGGISTRVRAERAITLKMEIPGPMLSLIREMLENPECLRTTPRRAPTPRPQRGRKFRRGQGKGGVAPTLTKALTSLLWGLGFQAAD</sequence>
<dbReference type="PANTHER" id="PTHR24085">
    <property type="entry name" value="NUCLEAR HORMONE RECEPTOR"/>
    <property type="match status" value="1"/>
</dbReference>
<dbReference type="GO" id="GO:0008270">
    <property type="term" value="F:zinc ion binding"/>
    <property type="evidence" value="ECO:0007669"/>
    <property type="project" value="InterPro"/>
</dbReference>
<keyword evidence="3" id="KW-0675">Receptor</keyword>
<dbReference type="EMBL" id="JWIN03000012">
    <property type="protein sequence ID" value="KAB1269509.1"/>
    <property type="molecule type" value="Genomic_DNA"/>
</dbReference>
<dbReference type="GO" id="GO:0035259">
    <property type="term" value="F:nuclear glucocorticoid receptor binding"/>
    <property type="evidence" value="ECO:0007669"/>
    <property type="project" value="TreeGrafter"/>
</dbReference>
<comment type="caution">
    <text evidence="3">The sequence shown here is derived from an EMBL/GenBank/DDBJ whole genome shotgun (WGS) entry which is preliminary data.</text>
</comment>
<dbReference type="GO" id="GO:0071376">
    <property type="term" value="P:cellular response to corticotropin-releasing hormone stimulus"/>
    <property type="evidence" value="ECO:0007669"/>
    <property type="project" value="TreeGrafter"/>
</dbReference>
<keyword evidence="4" id="KW-1185">Reference proteome</keyword>
<evidence type="ECO:0000313" key="3">
    <source>
        <dbReference type="EMBL" id="KAB1269509.1"/>
    </source>
</evidence>
<keyword evidence="1" id="KW-0539">Nucleus</keyword>
<feature type="region of interest" description="Disordered" evidence="2">
    <location>
        <begin position="253"/>
        <end position="280"/>
    </location>
</feature>
<dbReference type="PANTHER" id="PTHR24085:SF7">
    <property type="entry name" value="RETINOIC ACID RECEPTOR GAMMA"/>
    <property type="match status" value="1"/>
</dbReference>
<dbReference type="AlphaFoldDB" id="A0A5N4DEL6"/>
<protein>
    <submittedName>
        <fullName evidence="3">Retinoic acid receptor beta</fullName>
    </submittedName>
</protein>
<gene>
    <name evidence="3" type="ORF">Cadr_000016770</name>
</gene>
<feature type="region of interest" description="Disordered" evidence="2">
    <location>
        <begin position="120"/>
        <end position="143"/>
    </location>
</feature>
<proteinExistence type="predicted"/>
<dbReference type="GO" id="GO:0005667">
    <property type="term" value="C:transcription regulator complex"/>
    <property type="evidence" value="ECO:0007669"/>
    <property type="project" value="TreeGrafter"/>
</dbReference>
<evidence type="ECO:0000256" key="2">
    <source>
        <dbReference type="SAM" id="MobiDB-lite"/>
    </source>
</evidence>
<dbReference type="Proteomes" id="UP000299084">
    <property type="component" value="Unassembled WGS sequence"/>
</dbReference>
<evidence type="ECO:0000256" key="1">
    <source>
        <dbReference type="ARBA" id="ARBA00023242"/>
    </source>
</evidence>
<accession>A0A5N4DEL6</accession>
<dbReference type="InterPro" id="IPR013088">
    <property type="entry name" value="Znf_NHR/GATA"/>
</dbReference>
<evidence type="ECO:0000313" key="4">
    <source>
        <dbReference type="Proteomes" id="UP000299084"/>
    </source>
</evidence>
<reference evidence="3 4" key="1">
    <citation type="journal article" date="2019" name="Mol. Ecol. Resour.">
        <title>Improving Illumina assemblies with Hi-C and long reads: an example with the North African dromedary.</title>
        <authorList>
            <person name="Elbers J.P."/>
            <person name="Rogers M.F."/>
            <person name="Perelman P.L."/>
            <person name="Proskuryakova A.A."/>
            <person name="Serdyukova N.A."/>
            <person name="Johnson W.E."/>
            <person name="Horin P."/>
            <person name="Corander J."/>
            <person name="Murphy D."/>
            <person name="Burger P.A."/>
        </authorList>
    </citation>
    <scope>NUCLEOTIDE SEQUENCE [LARGE SCALE GENOMIC DNA]</scope>
    <source>
        <strain evidence="3">Drom800</strain>
        <tissue evidence="3">Blood</tissue>
    </source>
</reference>
<dbReference type="GO" id="GO:0000981">
    <property type="term" value="F:DNA-binding transcription factor activity, RNA polymerase II-specific"/>
    <property type="evidence" value="ECO:0007669"/>
    <property type="project" value="TreeGrafter"/>
</dbReference>
<feature type="compositionally biased region" description="Basic residues" evidence="2">
    <location>
        <begin position="265"/>
        <end position="274"/>
    </location>
</feature>